<proteinExistence type="predicted"/>
<evidence type="ECO:0000313" key="4">
    <source>
        <dbReference type="Proteomes" id="UP001374893"/>
    </source>
</evidence>
<reference evidence="3 4" key="1">
    <citation type="submission" date="2021-06" db="EMBL/GenBank/DDBJ databases">
        <title>Complete genome of Haloferula helveola possessing various polysaccharide degrading enzymes.</title>
        <authorList>
            <person name="Takami H."/>
            <person name="Huang C."/>
            <person name="Hamasaki K."/>
        </authorList>
    </citation>
    <scope>NUCLEOTIDE SEQUENCE [LARGE SCALE GENOMIC DNA]</scope>
    <source>
        <strain evidence="3 4">CN-1</strain>
    </source>
</reference>
<dbReference type="Pfam" id="PF13590">
    <property type="entry name" value="DUF4136"/>
    <property type="match status" value="1"/>
</dbReference>
<dbReference type="Proteomes" id="UP001374893">
    <property type="component" value="Chromosome"/>
</dbReference>
<dbReference type="Gene3D" id="3.30.160.670">
    <property type="match status" value="1"/>
</dbReference>
<evidence type="ECO:0000313" key="3">
    <source>
        <dbReference type="EMBL" id="BCX49080.1"/>
    </source>
</evidence>
<evidence type="ECO:0000259" key="2">
    <source>
        <dbReference type="Pfam" id="PF13590"/>
    </source>
</evidence>
<feature type="domain" description="DUF4136" evidence="2">
    <location>
        <begin position="44"/>
        <end position="177"/>
    </location>
</feature>
<sequence length="179" mass="19153">MLKSILTLLPVLVFASCASIDMPKGTSQGYTSARLVAKDPKASNGSATEQAVHGMIQNSIAGTFRSKGMRFSDGSSDLIVAYLVIYQEPGMTAQYDDYFGYGRGAESITDRAHVLGTVEGKRPDYFERAGIVVDVIDARTSEHIYRGIATGDVVRGASNSTRSARIQAAVNEALADFFG</sequence>
<keyword evidence="4" id="KW-1185">Reference proteome</keyword>
<dbReference type="InterPro" id="IPR025411">
    <property type="entry name" value="DUF4136"/>
</dbReference>
<organism evidence="3 4">
    <name type="scientific">Haloferula helveola</name>
    <dbReference type="NCBI Taxonomy" id="490095"/>
    <lineage>
        <taxon>Bacteria</taxon>
        <taxon>Pseudomonadati</taxon>
        <taxon>Verrucomicrobiota</taxon>
        <taxon>Verrucomicrobiia</taxon>
        <taxon>Verrucomicrobiales</taxon>
        <taxon>Verrucomicrobiaceae</taxon>
        <taxon>Haloferula</taxon>
    </lineage>
</organism>
<dbReference type="EMBL" id="AP024702">
    <property type="protein sequence ID" value="BCX49080.1"/>
    <property type="molecule type" value="Genomic_DNA"/>
</dbReference>
<dbReference type="PROSITE" id="PS51257">
    <property type="entry name" value="PROKAR_LIPOPROTEIN"/>
    <property type="match status" value="1"/>
</dbReference>
<feature type="chain" id="PRO_5046772600" description="DUF4136 domain-containing protein" evidence="1">
    <location>
        <begin position="19"/>
        <end position="179"/>
    </location>
</feature>
<feature type="signal peptide" evidence="1">
    <location>
        <begin position="1"/>
        <end position="18"/>
    </location>
</feature>
<accession>A0ABN6H5Y3</accession>
<protein>
    <recommendedName>
        <fullName evidence="2">DUF4136 domain-containing protein</fullName>
    </recommendedName>
</protein>
<dbReference type="RefSeq" id="WP_338685537.1">
    <property type="nucleotide sequence ID" value="NZ_AP024702.1"/>
</dbReference>
<gene>
    <name evidence="3" type="ORF">HAHE_29880</name>
</gene>
<evidence type="ECO:0000256" key="1">
    <source>
        <dbReference type="SAM" id="SignalP"/>
    </source>
</evidence>
<keyword evidence="1" id="KW-0732">Signal</keyword>
<name>A0ABN6H5Y3_9BACT</name>